<proteinExistence type="predicted"/>
<dbReference type="EMBL" id="CAJVPZ010017211">
    <property type="protein sequence ID" value="CAG8679057.1"/>
    <property type="molecule type" value="Genomic_DNA"/>
</dbReference>
<evidence type="ECO:0000313" key="1">
    <source>
        <dbReference type="EMBL" id="CAG8679057.1"/>
    </source>
</evidence>
<keyword evidence="2" id="KW-1185">Reference proteome</keyword>
<protein>
    <submittedName>
        <fullName evidence="1">20099_t:CDS:1</fullName>
    </submittedName>
</protein>
<dbReference type="Proteomes" id="UP000789396">
    <property type="component" value="Unassembled WGS sequence"/>
</dbReference>
<name>A0A9N9EJ59_9GLOM</name>
<organism evidence="1 2">
    <name type="scientific">Racocetra fulgida</name>
    <dbReference type="NCBI Taxonomy" id="60492"/>
    <lineage>
        <taxon>Eukaryota</taxon>
        <taxon>Fungi</taxon>
        <taxon>Fungi incertae sedis</taxon>
        <taxon>Mucoromycota</taxon>
        <taxon>Glomeromycotina</taxon>
        <taxon>Glomeromycetes</taxon>
        <taxon>Diversisporales</taxon>
        <taxon>Gigasporaceae</taxon>
        <taxon>Racocetra</taxon>
    </lineage>
</organism>
<evidence type="ECO:0000313" key="2">
    <source>
        <dbReference type="Proteomes" id="UP000789396"/>
    </source>
</evidence>
<feature type="non-terminal residue" evidence="1">
    <location>
        <position position="1"/>
    </location>
</feature>
<gene>
    <name evidence="1" type="ORF">RFULGI_LOCUS9539</name>
</gene>
<comment type="caution">
    <text evidence="1">The sequence shown here is derived from an EMBL/GenBank/DDBJ whole genome shotgun (WGS) entry which is preliminary data.</text>
</comment>
<dbReference type="OrthoDB" id="10331363at2759"/>
<sequence>MNRLKKRVKLSHLAKKTKMNDVRVEDGDSEDIYNKFFGIYDPRRVFAVEFFAWLLAQGIESDFNDQSTNNFFLRIDKLRKDACWIPYQKEFDETQWIFTDKNNIEVDVVKTICSSITEEIIINLEYNNPLLLYVIDFSNLPKEIKNAFDEQALIAITASPIKFHQDMDPTSEKYLVYLYENQQ</sequence>
<dbReference type="AlphaFoldDB" id="A0A9N9EJ59"/>
<reference evidence="1" key="1">
    <citation type="submission" date="2021-06" db="EMBL/GenBank/DDBJ databases">
        <authorList>
            <person name="Kallberg Y."/>
            <person name="Tangrot J."/>
            <person name="Rosling A."/>
        </authorList>
    </citation>
    <scope>NUCLEOTIDE SEQUENCE</scope>
    <source>
        <strain evidence="1">IN212</strain>
    </source>
</reference>
<accession>A0A9N9EJ59</accession>